<name>A0ABS4P192_9BACL</name>
<dbReference type="Proteomes" id="UP000773462">
    <property type="component" value="Unassembled WGS sequence"/>
</dbReference>
<dbReference type="RefSeq" id="WP_209878303.1">
    <property type="nucleotide sequence ID" value="NZ_JAGGLV010000025.1"/>
</dbReference>
<dbReference type="InterPro" id="IPR003593">
    <property type="entry name" value="AAA+_ATPase"/>
</dbReference>
<keyword evidence="4 6" id="KW-0067">ATP-binding</keyword>
<dbReference type="PANTHER" id="PTHR43335:SF8">
    <property type="entry name" value="ABC TRANSPORTER, ATP-BINDING PROTEIN"/>
    <property type="match status" value="1"/>
</dbReference>
<dbReference type="EMBL" id="JAGGLV010000025">
    <property type="protein sequence ID" value="MBP2115317.1"/>
    <property type="molecule type" value="Genomic_DNA"/>
</dbReference>
<dbReference type="Pfam" id="PF00005">
    <property type="entry name" value="ABC_tran"/>
    <property type="match status" value="1"/>
</dbReference>
<organism evidence="6 7">
    <name type="scientific">Paenibacillus silagei</name>
    <dbReference type="NCBI Taxonomy" id="1670801"/>
    <lineage>
        <taxon>Bacteria</taxon>
        <taxon>Bacillati</taxon>
        <taxon>Bacillota</taxon>
        <taxon>Bacilli</taxon>
        <taxon>Bacillales</taxon>
        <taxon>Paenibacillaceae</taxon>
        <taxon>Paenibacillus</taxon>
    </lineage>
</organism>
<evidence type="ECO:0000256" key="1">
    <source>
        <dbReference type="ARBA" id="ARBA00005417"/>
    </source>
</evidence>
<accession>A0ABS4P192</accession>
<comment type="similarity">
    <text evidence="1">Belongs to the ABC transporter superfamily.</text>
</comment>
<dbReference type="SMART" id="SM00382">
    <property type="entry name" value="AAA"/>
    <property type="match status" value="1"/>
</dbReference>
<dbReference type="PROSITE" id="PS50893">
    <property type="entry name" value="ABC_TRANSPORTER_2"/>
    <property type="match status" value="1"/>
</dbReference>
<keyword evidence="2" id="KW-0813">Transport</keyword>
<protein>
    <submittedName>
        <fullName evidence="6">ABC-2 type transport system ATP-binding protein</fullName>
    </submittedName>
</protein>
<dbReference type="GO" id="GO:0005524">
    <property type="term" value="F:ATP binding"/>
    <property type="evidence" value="ECO:0007669"/>
    <property type="project" value="UniProtKB-KW"/>
</dbReference>
<dbReference type="InterPro" id="IPR003439">
    <property type="entry name" value="ABC_transporter-like_ATP-bd"/>
</dbReference>
<dbReference type="Gene3D" id="3.40.50.300">
    <property type="entry name" value="P-loop containing nucleotide triphosphate hydrolases"/>
    <property type="match status" value="1"/>
</dbReference>
<keyword evidence="7" id="KW-1185">Reference proteome</keyword>
<dbReference type="InterPro" id="IPR027417">
    <property type="entry name" value="P-loop_NTPase"/>
</dbReference>
<keyword evidence="3" id="KW-0547">Nucleotide-binding</keyword>
<dbReference type="InterPro" id="IPR017871">
    <property type="entry name" value="ABC_transporter-like_CS"/>
</dbReference>
<gene>
    <name evidence="6" type="ORF">J2Z70_005504</name>
</gene>
<evidence type="ECO:0000256" key="2">
    <source>
        <dbReference type="ARBA" id="ARBA00022448"/>
    </source>
</evidence>
<dbReference type="PROSITE" id="PS00211">
    <property type="entry name" value="ABC_TRANSPORTER_1"/>
    <property type="match status" value="1"/>
</dbReference>
<evidence type="ECO:0000259" key="5">
    <source>
        <dbReference type="PROSITE" id="PS50893"/>
    </source>
</evidence>
<feature type="domain" description="ABC transporter" evidence="5">
    <location>
        <begin position="6"/>
        <end position="234"/>
    </location>
</feature>
<evidence type="ECO:0000313" key="7">
    <source>
        <dbReference type="Proteomes" id="UP000773462"/>
    </source>
</evidence>
<dbReference type="SUPFAM" id="SSF52540">
    <property type="entry name" value="P-loop containing nucleoside triphosphate hydrolases"/>
    <property type="match status" value="1"/>
</dbReference>
<reference evidence="6 7" key="1">
    <citation type="submission" date="2021-03" db="EMBL/GenBank/DDBJ databases">
        <title>Genomic Encyclopedia of Type Strains, Phase IV (KMG-IV): sequencing the most valuable type-strain genomes for metagenomic binning, comparative biology and taxonomic classification.</title>
        <authorList>
            <person name="Goeker M."/>
        </authorList>
    </citation>
    <scope>NUCLEOTIDE SEQUENCE [LARGE SCALE GENOMIC DNA]</scope>
    <source>
        <strain evidence="6 7">DSM 101953</strain>
    </source>
</reference>
<dbReference type="PANTHER" id="PTHR43335">
    <property type="entry name" value="ABC TRANSPORTER, ATP-BINDING PROTEIN"/>
    <property type="match status" value="1"/>
</dbReference>
<proteinExistence type="inferred from homology"/>
<evidence type="ECO:0000313" key="6">
    <source>
        <dbReference type="EMBL" id="MBP2115317.1"/>
    </source>
</evidence>
<evidence type="ECO:0000256" key="4">
    <source>
        <dbReference type="ARBA" id="ARBA00022840"/>
    </source>
</evidence>
<evidence type="ECO:0000256" key="3">
    <source>
        <dbReference type="ARBA" id="ARBA00022741"/>
    </source>
</evidence>
<comment type="caution">
    <text evidence="6">The sequence shown here is derived from an EMBL/GenBank/DDBJ whole genome shotgun (WGS) entry which is preliminary data.</text>
</comment>
<sequence>MTATVFEAEGLSKEYPSGVALDQLCMSIEAGDVYGFVGENGAGKTTLMRIIGGLVHPTAGRMALFGEQSKERLASARRRIGFLIERPSLYPHMNAMENLGFYCRIFGIRDRGRGAEVLKLVGLDEAGPKKTGEYSLGMRQRLGIAVALLNRPEFLVLDEPVNGLDPAGIVEVRHILEHLSHEQGVTLLISSHILSELQLLAGKYGFIHQGRLIQEISAAELQQTAQVMICISTSSPAAAVAEMLRQELRRGDIRIKQTGEIELPRSGVDLERLMSLLVQREIPVDGFQLTAPNLEQYYMDLIGGGGR</sequence>